<feature type="domain" description="SCP" evidence="3">
    <location>
        <begin position="164"/>
        <end position="302"/>
    </location>
</feature>
<name>A0A423U4D1_PENVA</name>
<protein>
    <submittedName>
        <fullName evidence="4">SCP-like extracellular domain containing protein 1</fullName>
    </submittedName>
</protein>
<feature type="region of interest" description="Disordered" evidence="1">
    <location>
        <begin position="110"/>
        <end position="184"/>
    </location>
</feature>
<dbReference type="PRINTS" id="PR00837">
    <property type="entry name" value="V5TPXLIKE"/>
</dbReference>
<dbReference type="GO" id="GO:0005576">
    <property type="term" value="C:extracellular region"/>
    <property type="evidence" value="ECO:0007669"/>
    <property type="project" value="InterPro"/>
</dbReference>
<dbReference type="SUPFAM" id="SSF55797">
    <property type="entry name" value="PR-1-like"/>
    <property type="match status" value="1"/>
</dbReference>
<evidence type="ECO:0000313" key="4">
    <source>
        <dbReference type="EMBL" id="ROT83566.1"/>
    </source>
</evidence>
<organism evidence="4 5">
    <name type="scientific">Penaeus vannamei</name>
    <name type="common">Whiteleg shrimp</name>
    <name type="synonym">Litopenaeus vannamei</name>
    <dbReference type="NCBI Taxonomy" id="6689"/>
    <lineage>
        <taxon>Eukaryota</taxon>
        <taxon>Metazoa</taxon>
        <taxon>Ecdysozoa</taxon>
        <taxon>Arthropoda</taxon>
        <taxon>Crustacea</taxon>
        <taxon>Multicrustacea</taxon>
        <taxon>Malacostraca</taxon>
        <taxon>Eumalacostraca</taxon>
        <taxon>Eucarida</taxon>
        <taxon>Decapoda</taxon>
        <taxon>Dendrobranchiata</taxon>
        <taxon>Penaeoidea</taxon>
        <taxon>Penaeidae</taxon>
        <taxon>Penaeus</taxon>
    </lineage>
</organism>
<dbReference type="InterPro" id="IPR035940">
    <property type="entry name" value="CAP_sf"/>
</dbReference>
<evidence type="ECO:0000256" key="1">
    <source>
        <dbReference type="SAM" id="MobiDB-lite"/>
    </source>
</evidence>
<feature type="signal peptide" evidence="2">
    <location>
        <begin position="1"/>
        <end position="30"/>
    </location>
</feature>
<dbReference type="PRINTS" id="PR00838">
    <property type="entry name" value="V5ALLERGEN"/>
</dbReference>
<feature type="compositionally biased region" description="Pro residues" evidence="1">
    <location>
        <begin position="127"/>
        <end position="137"/>
    </location>
</feature>
<dbReference type="InterPro" id="IPR014044">
    <property type="entry name" value="CAP_dom"/>
</dbReference>
<reference evidence="4 5" key="2">
    <citation type="submission" date="2019-01" db="EMBL/GenBank/DDBJ databases">
        <title>The decoding of complex shrimp genome reveals the adaptation for benthos swimmer, frequently molting mechanism and breeding impact on genome.</title>
        <authorList>
            <person name="Sun Y."/>
            <person name="Gao Y."/>
            <person name="Yu Y."/>
        </authorList>
    </citation>
    <scope>NUCLEOTIDE SEQUENCE [LARGE SCALE GENOMIC DNA]</scope>
    <source>
        <tissue evidence="4">Muscle</tissue>
    </source>
</reference>
<feature type="chain" id="PRO_5019567050" evidence="2">
    <location>
        <begin position="31"/>
        <end position="384"/>
    </location>
</feature>
<accession>A0A423U4D1</accession>
<dbReference type="EMBL" id="QCYY01000669">
    <property type="protein sequence ID" value="ROT83566.1"/>
    <property type="molecule type" value="Genomic_DNA"/>
</dbReference>
<comment type="caution">
    <text evidence="4">The sequence shown here is derived from an EMBL/GenBank/DDBJ whole genome shotgun (WGS) entry which is preliminary data.</text>
</comment>
<dbReference type="OrthoDB" id="414826at2759"/>
<evidence type="ECO:0000259" key="3">
    <source>
        <dbReference type="SMART" id="SM00198"/>
    </source>
</evidence>
<proteinExistence type="predicted"/>
<sequence length="384" mass="42352">MRCAGDGENGIRRILMMVILAMVTVSYADAGKQKCKFNGEKFKMGKEVLNLPDHCCSLMCASGGGKGGKPKHSGGILTLEFTPLASCTCQSPSRSVLDLKTVLNRSQLKRWGSEDPPARTWSRRPHLVPPRPHLVPPRPRHHRPATARSIKTPSPLFTPFVCPKTRRRPGEETRGAPGPQPSAPNMRELVWNQELADIAQAWCSTCPTNHDCPDCRKAFSIGGFVGQNLYWNFAFQPDPVWSQALKAFYDEVELVPKTLVGKYLSIPTPKPIGHYTQMVWAETSEVGCGAAYHGPCAGSFPEHMPSPSACRHMPSPSACRHMPSPSACRHMPHAIPRHVGTCHPRQHVGTCHPRRHVGMPSRPPPSACRHMPSRRHVARIPVGM</sequence>
<evidence type="ECO:0000256" key="2">
    <source>
        <dbReference type="SAM" id="SignalP"/>
    </source>
</evidence>
<dbReference type="Gene3D" id="3.40.33.10">
    <property type="entry name" value="CAP"/>
    <property type="match status" value="1"/>
</dbReference>
<dbReference type="InterPro" id="IPR001283">
    <property type="entry name" value="CRISP-related"/>
</dbReference>
<keyword evidence="5" id="KW-1185">Reference proteome</keyword>
<gene>
    <name evidence="4" type="ORF">C7M84_023258</name>
</gene>
<dbReference type="CDD" id="cd05380">
    <property type="entry name" value="CAP_euk"/>
    <property type="match status" value="1"/>
</dbReference>
<dbReference type="SMART" id="SM00198">
    <property type="entry name" value="SCP"/>
    <property type="match status" value="1"/>
</dbReference>
<dbReference type="Proteomes" id="UP000283509">
    <property type="component" value="Unassembled WGS sequence"/>
</dbReference>
<evidence type="ECO:0000313" key="5">
    <source>
        <dbReference type="Proteomes" id="UP000283509"/>
    </source>
</evidence>
<dbReference type="InterPro" id="IPR002413">
    <property type="entry name" value="V5_allergen-like"/>
</dbReference>
<dbReference type="AlphaFoldDB" id="A0A423U4D1"/>
<dbReference type="PROSITE" id="PS01009">
    <property type="entry name" value="CRISP_1"/>
    <property type="match status" value="1"/>
</dbReference>
<dbReference type="InterPro" id="IPR018244">
    <property type="entry name" value="Allrgn_V5/Tpx1_CS"/>
</dbReference>
<dbReference type="PANTHER" id="PTHR10334">
    <property type="entry name" value="CYSTEINE-RICH SECRETORY PROTEIN-RELATED"/>
    <property type="match status" value="1"/>
</dbReference>
<keyword evidence="2" id="KW-0732">Signal</keyword>
<reference evidence="4 5" key="1">
    <citation type="submission" date="2018-04" db="EMBL/GenBank/DDBJ databases">
        <authorList>
            <person name="Zhang X."/>
            <person name="Yuan J."/>
            <person name="Li F."/>
            <person name="Xiang J."/>
        </authorList>
    </citation>
    <scope>NUCLEOTIDE SEQUENCE [LARGE SCALE GENOMIC DNA]</scope>
    <source>
        <tissue evidence="4">Muscle</tissue>
    </source>
</reference>
<dbReference type="Pfam" id="PF00188">
    <property type="entry name" value="CAP"/>
    <property type="match status" value="1"/>
</dbReference>